<gene>
    <name evidence="2" type="ORF">GCM10023091_38180</name>
</gene>
<dbReference type="EMBL" id="BAABEY010000036">
    <property type="protein sequence ID" value="GAA4445914.1"/>
    <property type="molecule type" value="Genomic_DNA"/>
</dbReference>
<dbReference type="InterPro" id="IPR013783">
    <property type="entry name" value="Ig-like_fold"/>
</dbReference>
<dbReference type="Gene3D" id="2.60.40.10">
    <property type="entry name" value="Immunoglobulins"/>
    <property type="match status" value="1"/>
</dbReference>
<keyword evidence="3" id="KW-1185">Reference proteome</keyword>
<protein>
    <submittedName>
        <fullName evidence="2">DUF1573 domain-containing protein</fullName>
    </submittedName>
</protein>
<name>A0ABP8M7K1_9BACT</name>
<evidence type="ECO:0000256" key="1">
    <source>
        <dbReference type="SAM" id="SignalP"/>
    </source>
</evidence>
<keyword evidence="1" id="KW-0732">Signal</keyword>
<feature type="chain" id="PRO_5045950936" evidence="1">
    <location>
        <begin position="20"/>
        <end position="126"/>
    </location>
</feature>
<evidence type="ECO:0000313" key="3">
    <source>
        <dbReference type="Proteomes" id="UP001501508"/>
    </source>
</evidence>
<reference evidence="3" key="1">
    <citation type="journal article" date="2019" name="Int. J. Syst. Evol. Microbiol.">
        <title>The Global Catalogue of Microorganisms (GCM) 10K type strain sequencing project: providing services to taxonomists for standard genome sequencing and annotation.</title>
        <authorList>
            <consortium name="The Broad Institute Genomics Platform"/>
            <consortium name="The Broad Institute Genome Sequencing Center for Infectious Disease"/>
            <person name="Wu L."/>
            <person name="Ma J."/>
        </authorList>
    </citation>
    <scope>NUCLEOTIDE SEQUENCE [LARGE SCALE GENOMIC DNA]</scope>
    <source>
        <strain evidence="3">JCM 31920</strain>
    </source>
</reference>
<dbReference type="PANTHER" id="PTHR37833">
    <property type="entry name" value="LIPOPROTEIN-RELATED"/>
    <property type="match status" value="1"/>
</dbReference>
<dbReference type="RefSeq" id="WP_345032167.1">
    <property type="nucleotide sequence ID" value="NZ_BAABEY010000036.1"/>
</dbReference>
<dbReference type="PANTHER" id="PTHR37833:SF1">
    <property type="entry name" value="SIGNAL PEPTIDE PROTEIN"/>
    <property type="match status" value="1"/>
</dbReference>
<evidence type="ECO:0000313" key="2">
    <source>
        <dbReference type="EMBL" id="GAA4445914.1"/>
    </source>
</evidence>
<comment type="caution">
    <text evidence="2">The sequence shown here is derived from an EMBL/GenBank/DDBJ whole genome shotgun (WGS) entry which is preliminary data.</text>
</comment>
<dbReference type="InterPro" id="IPR011467">
    <property type="entry name" value="DUF1573"/>
</dbReference>
<feature type="signal peptide" evidence="1">
    <location>
        <begin position="1"/>
        <end position="19"/>
    </location>
</feature>
<organism evidence="2 3">
    <name type="scientific">Ravibacter arvi</name>
    <dbReference type="NCBI Taxonomy" id="2051041"/>
    <lineage>
        <taxon>Bacteria</taxon>
        <taxon>Pseudomonadati</taxon>
        <taxon>Bacteroidota</taxon>
        <taxon>Cytophagia</taxon>
        <taxon>Cytophagales</taxon>
        <taxon>Spirosomataceae</taxon>
        <taxon>Ravibacter</taxon>
    </lineage>
</organism>
<dbReference type="Proteomes" id="UP001501508">
    <property type="component" value="Unassembled WGS sequence"/>
</dbReference>
<sequence length="126" mass="13345">MKKSIILTVLLAMVTVAMTAARFAAASFKWSETVHDFGRIPQGKPVTVKFAFTNSGDEPLIIKNATGSCGCTNVAYPKEPIQPGQSGEVQATFNAEAVGTFTKTVSVESNAAEGLTILTFKGEVMK</sequence>
<proteinExistence type="predicted"/>
<dbReference type="Pfam" id="PF07610">
    <property type="entry name" value="DUF1573"/>
    <property type="match status" value="1"/>
</dbReference>
<accession>A0ABP8M7K1</accession>